<evidence type="ECO:0000313" key="1">
    <source>
        <dbReference type="EMBL" id="SPO06062.1"/>
    </source>
</evidence>
<dbReference type="GO" id="GO:0003950">
    <property type="term" value="F:NAD+ poly-ADP-ribosyltransferase activity"/>
    <property type="evidence" value="ECO:0007669"/>
    <property type="project" value="TreeGrafter"/>
</dbReference>
<organism evidence="1 2">
    <name type="scientific">Cephalotrichum gorgonifer</name>
    <dbReference type="NCBI Taxonomy" id="2041049"/>
    <lineage>
        <taxon>Eukaryota</taxon>
        <taxon>Fungi</taxon>
        <taxon>Dikarya</taxon>
        <taxon>Ascomycota</taxon>
        <taxon>Pezizomycotina</taxon>
        <taxon>Sordariomycetes</taxon>
        <taxon>Hypocreomycetidae</taxon>
        <taxon>Microascales</taxon>
        <taxon>Microascaceae</taxon>
        <taxon>Cephalotrichum</taxon>
    </lineage>
</organism>
<dbReference type="Proteomes" id="UP001187682">
    <property type="component" value="Unassembled WGS sequence"/>
</dbReference>
<accession>A0AAE8SZG3</accession>
<dbReference type="GO" id="GO:0005634">
    <property type="term" value="C:nucleus"/>
    <property type="evidence" value="ECO:0007669"/>
    <property type="project" value="TreeGrafter"/>
</dbReference>
<dbReference type="GO" id="GO:1990404">
    <property type="term" value="F:NAD+-protein mono-ADP-ribosyltransferase activity"/>
    <property type="evidence" value="ECO:0007669"/>
    <property type="project" value="TreeGrafter"/>
</dbReference>
<evidence type="ECO:0000313" key="2">
    <source>
        <dbReference type="Proteomes" id="UP001187682"/>
    </source>
</evidence>
<dbReference type="PANTHER" id="PTHR45740">
    <property type="entry name" value="POLY [ADP-RIBOSE] POLYMERASE"/>
    <property type="match status" value="1"/>
</dbReference>
<dbReference type="EMBL" id="ONZQ02000014">
    <property type="protein sequence ID" value="SPO06062.1"/>
    <property type="molecule type" value="Genomic_DNA"/>
</dbReference>
<dbReference type="InterPro" id="IPR051712">
    <property type="entry name" value="ARTD-AVP"/>
</dbReference>
<comment type="caution">
    <text evidence="1">The sequence shown here is derived from an EMBL/GenBank/DDBJ whole genome shotgun (WGS) entry which is preliminary data.</text>
</comment>
<protein>
    <recommendedName>
        <fullName evidence="3">PARP catalytic domain-containing protein</fullName>
    </recommendedName>
</protein>
<keyword evidence="2" id="KW-1185">Reference proteome</keyword>
<dbReference type="SUPFAM" id="SSF56399">
    <property type="entry name" value="ADP-ribosylation"/>
    <property type="match status" value="1"/>
</dbReference>
<name>A0AAE8SZG3_9PEZI</name>
<dbReference type="PANTHER" id="PTHR45740:SF2">
    <property type="entry name" value="POLY [ADP-RIBOSE] POLYMERASE"/>
    <property type="match status" value="1"/>
</dbReference>
<dbReference type="AlphaFoldDB" id="A0AAE8SZG3"/>
<proteinExistence type="predicted"/>
<dbReference type="Gene3D" id="3.90.228.10">
    <property type="match status" value="1"/>
</dbReference>
<reference evidence="1" key="1">
    <citation type="submission" date="2018-03" db="EMBL/GenBank/DDBJ databases">
        <authorList>
            <person name="Guldener U."/>
        </authorList>
    </citation>
    <scope>NUCLEOTIDE SEQUENCE</scope>
</reference>
<gene>
    <name evidence="1" type="ORF">DNG_08751</name>
</gene>
<sequence length="567" mass="64040">MESIFSDDDLIQLAFLRDEEVDALVTRGHLPEESRLTSVLETTVRFSHDEVVLHITPGPYYPVLSEFNGFFKLENIQLGRVPCDTLRAKLLALYDAALQTNTMSMWESREDLDPYGIFNHTMLVTELASTTRQFLIKHRESEKERLRLHHSSPPIAPELPPQDEFQTKALAEIKSSSELAQELLGSLDKIISKVPKWIRILHVEEILRTDLTMKFKATRARMRQNLSGRSANSLSRFLPPGETARRAEDALDKVMTPRATFHGTKRSNVPRIVRHGFLKPGTPLPFGARNGPVKIHNVQQGSTYGRGIYSSPNAEFALSYSGRNGEATRPDEYFGIKLIVCATLMGRFTRVDRSHELRGESHALEGYDSHMANRDLEYVVFEPEQILPVYVIHGDWGELNKYYHVPPDPTKWVDRKVTGREQDAEPTMTGASLMAPGDRKRAKQAAMARAMKYFPYGFGPKTKGNFVVEDVGEVSDDEEDYGEYQDMRVDGKVEGEKSEYWSWLKAGLVEDRGGDEPITWKSPDEYSQERGAVGKKLPDLENVPLPGEVNISTREDADLGIGQLFVG</sequence>
<evidence type="ECO:0008006" key="3">
    <source>
        <dbReference type="Google" id="ProtNLM"/>
    </source>
</evidence>